<evidence type="ECO:0000313" key="2">
    <source>
        <dbReference type="Proteomes" id="UP000007819"/>
    </source>
</evidence>
<dbReference type="PANTHER" id="PTHR46289">
    <property type="entry name" value="52 KDA REPRESSOR OF THE INHIBITOR OF THE PROTEIN KINASE-LIKE PROTEIN-RELATED"/>
    <property type="match status" value="1"/>
</dbReference>
<dbReference type="AlphaFoldDB" id="A0A8R2FF46"/>
<keyword evidence="2" id="KW-1185">Reference proteome</keyword>
<protein>
    <submittedName>
        <fullName evidence="1">Uncharacterized protein</fullName>
    </submittedName>
</protein>
<dbReference type="InterPro" id="IPR052958">
    <property type="entry name" value="IFN-induced_PKR_regulator"/>
</dbReference>
<name>A0A8R2FF46_ACYPI</name>
<dbReference type="OrthoDB" id="10072079at2759"/>
<reference evidence="2" key="1">
    <citation type="submission" date="2010-06" db="EMBL/GenBank/DDBJ databases">
        <authorList>
            <person name="Jiang H."/>
            <person name="Abraham K."/>
            <person name="Ali S."/>
            <person name="Alsbrooks S.L."/>
            <person name="Anim B.N."/>
            <person name="Anosike U.S."/>
            <person name="Attaway T."/>
            <person name="Bandaranaike D.P."/>
            <person name="Battles P.K."/>
            <person name="Bell S.N."/>
            <person name="Bell A.V."/>
            <person name="Beltran B."/>
            <person name="Bickham C."/>
            <person name="Bustamante Y."/>
            <person name="Caleb T."/>
            <person name="Canada A."/>
            <person name="Cardenas V."/>
            <person name="Carter K."/>
            <person name="Chacko J."/>
            <person name="Chandrabose M.N."/>
            <person name="Chavez D."/>
            <person name="Chavez A."/>
            <person name="Chen L."/>
            <person name="Chu H.-S."/>
            <person name="Claassen K.J."/>
            <person name="Cockrell R."/>
            <person name="Collins M."/>
            <person name="Cooper J.A."/>
            <person name="Cree A."/>
            <person name="Curry S.M."/>
            <person name="Da Y."/>
            <person name="Dao M.D."/>
            <person name="Das B."/>
            <person name="Davila M.-L."/>
            <person name="Davy-Carroll L."/>
            <person name="Denson S."/>
            <person name="Dinh H."/>
            <person name="Ebong V.E."/>
            <person name="Edwards J.R."/>
            <person name="Egan A."/>
            <person name="El-Daye J."/>
            <person name="Escobedo L."/>
            <person name="Fernandez S."/>
            <person name="Fernando P.R."/>
            <person name="Flagg N."/>
            <person name="Forbes L.D."/>
            <person name="Fowler R.G."/>
            <person name="Fu Q."/>
            <person name="Gabisi R.A."/>
            <person name="Ganer J."/>
            <person name="Garbino Pronczuk A."/>
            <person name="Garcia R.M."/>
            <person name="Garner T."/>
            <person name="Garrett T.E."/>
            <person name="Gonzalez D.A."/>
            <person name="Hamid H."/>
            <person name="Hawkins E.S."/>
            <person name="Hirani K."/>
            <person name="Hogues M.E."/>
            <person name="Hollins B."/>
            <person name="Hsiao C.-H."/>
            <person name="Jabil R."/>
            <person name="James M.L."/>
            <person name="Jhangiani S.N."/>
            <person name="Johnson B."/>
            <person name="Johnson Q."/>
            <person name="Joshi V."/>
            <person name="Kalu J.B."/>
            <person name="Kam C."/>
            <person name="Kashfia A."/>
            <person name="Keebler J."/>
            <person name="Kisamo H."/>
            <person name="Kovar C.L."/>
            <person name="Lago L.A."/>
            <person name="Lai C.-Y."/>
            <person name="Laidlaw J."/>
            <person name="Lara F."/>
            <person name="Le T.-K."/>
            <person name="Lee S.L."/>
            <person name="Legall F.H."/>
            <person name="Lemon S.J."/>
            <person name="Lewis L.R."/>
            <person name="Li B."/>
            <person name="Liu Y."/>
            <person name="Liu Y.-S."/>
            <person name="Lopez J."/>
            <person name="Lozado R.J."/>
            <person name="Lu J."/>
            <person name="Madu R.C."/>
            <person name="Maheshwari M."/>
            <person name="Maheshwari R."/>
            <person name="Malloy K."/>
            <person name="Martinez E."/>
            <person name="Mathew T."/>
            <person name="Mercado I.C."/>
            <person name="Mercado C."/>
            <person name="Meyer B."/>
            <person name="Montgomery K."/>
            <person name="Morgan M.B."/>
            <person name="Munidasa M."/>
            <person name="Nazareth L.V."/>
            <person name="Nelson J."/>
            <person name="Ng B.M."/>
            <person name="Nguyen N.B."/>
            <person name="Nguyen P.Q."/>
            <person name="Nguyen T."/>
            <person name="Obregon M."/>
            <person name="Okwuonu G.O."/>
            <person name="Onwere C.G."/>
            <person name="Orozco G."/>
            <person name="Parra A."/>
            <person name="Patel S."/>
            <person name="Patil S."/>
            <person name="Perez A."/>
            <person name="Perez Y."/>
            <person name="Pham C."/>
            <person name="Primus E.L."/>
            <person name="Pu L.-L."/>
            <person name="Puazo M."/>
            <person name="Qin X."/>
            <person name="Quiroz J.B."/>
            <person name="Reese J."/>
            <person name="Richards S."/>
            <person name="Rives C.M."/>
            <person name="Robberts R."/>
            <person name="Ruiz S.J."/>
            <person name="Ruiz M.J."/>
            <person name="Santibanez J."/>
            <person name="Schneider B.W."/>
            <person name="Sisson I."/>
            <person name="Smith M."/>
            <person name="Sodergren E."/>
            <person name="Song X.-Z."/>
            <person name="Song B.B."/>
            <person name="Summersgill H."/>
            <person name="Thelus R."/>
            <person name="Thornton R.D."/>
            <person name="Trejos Z.Y."/>
            <person name="Usmani K."/>
            <person name="Vattathil S."/>
            <person name="Villasana D."/>
            <person name="Walker D.L."/>
            <person name="Wang S."/>
            <person name="Wang K."/>
            <person name="White C.S."/>
            <person name="Williams A.C."/>
            <person name="Williamson J."/>
            <person name="Wilson K."/>
            <person name="Woghiren I.O."/>
            <person name="Woodworth J.R."/>
            <person name="Worley K.C."/>
            <person name="Wright R.A."/>
            <person name="Wu W."/>
            <person name="Young L."/>
            <person name="Zhang L."/>
            <person name="Zhang J."/>
            <person name="Zhu Y."/>
            <person name="Muzny D.M."/>
            <person name="Weinstock G."/>
            <person name="Gibbs R.A."/>
        </authorList>
    </citation>
    <scope>NUCLEOTIDE SEQUENCE [LARGE SCALE GENOMIC DNA]</scope>
    <source>
        <strain evidence="2">LSR1</strain>
    </source>
</reference>
<dbReference type="InterPro" id="IPR012337">
    <property type="entry name" value="RNaseH-like_sf"/>
</dbReference>
<dbReference type="EnsemblMetazoa" id="XM_008191334.1">
    <property type="protein sequence ID" value="XP_008189556.1"/>
    <property type="gene ID" value="LOC103311651"/>
</dbReference>
<organism evidence="1 2">
    <name type="scientific">Acyrthosiphon pisum</name>
    <name type="common">Pea aphid</name>
    <dbReference type="NCBI Taxonomy" id="7029"/>
    <lineage>
        <taxon>Eukaryota</taxon>
        <taxon>Metazoa</taxon>
        <taxon>Ecdysozoa</taxon>
        <taxon>Arthropoda</taxon>
        <taxon>Hexapoda</taxon>
        <taxon>Insecta</taxon>
        <taxon>Pterygota</taxon>
        <taxon>Neoptera</taxon>
        <taxon>Paraneoptera</taxon>
        <taxon>Hemiptera</taxon>
        <taxon>Sternorrhyncha</taxon>
        <taxon>Aphidomorpha</taxon>
        <taxon>Aphidoidea</taxon>
        <taxon>Aphididae</taxon>
        <taxon>Macrosiphini</taxon>
        <taxon>Acyrthosiphon</taxon>
    </lineage>
</organism>
<reference evidence="1" key="2">
    <citation type="submission" date="2022-06" db="UniProtKB">
        <authorList>
            <consortium name="EnsemblMetazoa"/>
        </authorList>
    </citation>
    <scope>IDENTIFICATION</scope>
</reference>
<dbReference type="PANTHER" id="PTHR46289:SF14">
    <property type="entry name" value="DUF4371 DOMAIN-CONTAINING PROTEIN"/>
    <property type="match status" value="1"/>
</dbReference>
<dbReference type="Proteomes" id="UP000007819">
    <property type="component" value="Unassembled WGS sequence"/>
</dbReference>
<accession>A0A8R2FF46</accession>
<sequence length="393" mass="45208">MVGQGYDGAAAMSGRFNGVQAYVRKNNDMAIYVYCASHSLNLAISDACDLQSIRNCMGALSSVYNFFNTPKRQEVLLSKIASIETNTKTTRLKNVCPTRWIQRHESVLIFLELQNAVTIYLETISSWQDKTTCSTALQLLSAIQDVEFQISLRTTAKIFGITSPLSRLLQTENLDLSTAMILATNIEEMLIKMRNDSEKEFNYIFNDVQKICSDWDVDVKIPRKVGRQVHCSNIETDSPEVYFRVSIFIPFLDFFITQIQRRLLDHKQILTSFHCLLPSKINNLELKKQFETDIVHLVRRYEKIVKCSEQQSIGELRLWWNYVSQMNDNLKNAHSALLVCDEKIFPIIRKLLVILVTLPVTTATPERTENLSTKYNRRISLKWISNAKYSSGY</sequence>
<dbReference type="RefSeq" id="XP_008189556.1">
    <property type="nucleotide sequence ID" value="XM_008191334.1"/>
</dbReference>
<dbReference type="KEGG" id="api:103311651"/>
<evidence type="ECO:0000313" key="1">
    <source>
        <dbReference type="EnsemblMetazoa" id="XP_008189556.1"/>
    </source>
</evidence>
<dbReference type="SUPFAM" id="SSF53098">
    <property type="entry name" value="Ribonuclease H-like"/>
    <property type="match status" value="1"/>
</dbReference>
<proteinExistence type="predicted"/>
<dbReference type="GeneID" id="103311651"/>